<accession>A0ABV7EV05</accession>
<keyword evidence="4 10" id="KW-0997">Cell inner membrane</keyword>
<feature type="transmembrane region" description="Helical" evidence="10">
    <location>
        <begin position="177"/>
        <end position="198"/>
    </location>
</feature>
<name>A0ABV7EV05_9GAMM</name>
<evidence type="ECO:0000256" key="1">
    <source>
        <dbReference type="ARBA" id="ARBA00004651"/>
    </source>
</evidence>
<keyword evidence="6 10" id="KW-0812">Transmembrane</keyword>
<dbReference type="RefSeq" id="WP_380690942.1">
    <property type="nucleotide sequence ID" value="NZ_JBHRSS010000008.1"/>
</dbReference>
<feature type="domain" description="MotA/TolQ/ExbB proton channel" evidence="12">
    <location>
        <begin position="96"/>
        <end position="210"/>
    </location>
</feature>
<comment type="subunit">
    <text evidence="10">The Tol-Pal system is composed of five core proteins: the inner membrane proteins TolA, TolQ and TolR, the periplasmic protein TolB and the outer membrane protein Pal. They form a network linking the inner and outer membranes and the peptidoglycan layer.</text>
</comment>
<comment type="similarity">
    <text evidence="2 10">Belongs to the ExbB/TolQ family.</text>
</comment>
<dbReference type="Pfam" id="PF01618">
    <property type="entry name" value="MotA_ExbB"/>
    <property type="match status" value="1"/>
</dbReference>
<evidence type="ECO:0000256" key="6">
    <source>
        <dbReference type="ARBA" id="ARBA00022692"/>
    </source>
</evidence>
<dbReference type="HAMAP" id="MF_02202">
    <property type="entry name" value="TolQ"/>
    <property type="match status" value="1"/>
</dbReference>
<feature type="transmembrane region" description="Helical" evidence="10">
    <location>
        <begin position="12"/>
        <end position="39"/>
    </location>
</feature>
<dbReference type="InterPro" id="IPR014163">
    <property type="entry name" value="Tol-Pal_TolQ"/>
</dbReference>
<evidence type="ECO:0000259" key="12">
    <source>
        <dbReference type="Pfam" id="PF01618"/>
    </source>
</evidence>
<keyword evidence="14" id="KW-1185">Reference proteome</keyword>
<protein>
    <recommendedName>
        <fullName evidence="10">Tol-Pal system protein TolQ</fullName>
    </recommendedName>
</protein>
<dbReference type="InterPro" id="IPR050790">
    <property type="entry name" value="ExbB/TolQ_transport"/>
</dbReference>
<evidence type="ECO:0000256" key="2">
    <source>
        <dbReference type="ARBA" id="ARBA00010442"/>
    </source>
</evidence>
<dbReference type="InterPro" id="IPR002898">
    <property type="entry name" value="MotA_ExbB_proton_chnl"/>
</dbReference>
<evidence type="ECO:0000256" key="9">
    <source>
        <dbReference type="ARBA" id="ARBA00023306"/>
    </source>
</evidence>
<dbReference type="EMBL" id="JBHRSS010000008">
    <property type="protein sequence ID" value="MFC3105387.1"/>
    <property type="molecule type" value="Genomic_DNA"/>
</dbReference>
<evidence type="ECO:0000256" key="7">
    <source>
        <dbReference type="ARBA" id="ARBA00022989"/>
    </source>
</evidence>
<organism evidence="13 14">
    <name type="scientific">Salinisphaera aquimarina</name>
    <dbReference type="NCBI Taxonomy" id="2094031"/>
    <lineage>
        <taxon>Bacteria</taxon>
        <taxon>Pseudomonadati</taxon>
        <taxon>Pseudomonadota</taxon>
        <taxon>Gammaproteobacteria</taxon>
        <taxon>Salinisphaerales</taxon>
        <taxon>Salinisphaeraceae</taxon>
        <taxon>Salinisphaera</taxon>
    </lineage>
</organism>
<feature type="transmembrane region" description="Helical" evidence="10">
    <location>
        <begin position="130"/>
        <end position="157"/>
    </location>
</feature>
<evidence type="ECO:0000313" key="14">
    <source>
        <dbReference type="Proteomes" id="UP001595462"/>
    </source>
</evidence>
<keyword evidence="8 10" id="KW-0472">Membrane</keyword>
<keyword evidence="3 10" id="KW-1003">Cell membrane</keyword>
<comment type="caution">
    <text evidence="13">The sequence shown here is derived from an EMBL/GenBank/DDBJ whole genome shotgun (WGS) entry which is preliminary data.</text>
</comment>
<evidence type="ECO:0000256" key="8">
    <source>
        <dbReference type="ARBA" id="ARBA00023136"/>
    </source>
</evidence>
<dbReference type="PANTHER" id="PTHR30625">
    <property type="entry name" value="PROTEIN TOLQ"/>
    <property type="match status" value="1"/>
</dbReference>
<evidence type="ECO:0000256" key="10">
    <source>
        <dbReference type="HAMAP-Rule" id="MF_02202"/>
    </source>
</evidence>
<comment type="subcellular location">
    <subcellularLocation>
        <location evidence="10">Cell inner membrane</location>
        <topology evidence="10">Multi-pass membrane protein</topology>
    </subcellularLocation>
    <subcellularLocation>
        <location evidence="1">Cell membrane</location>
        <topology evidence="1">Multi-pass membrane protein</topology>
    </subcellularLocation>
</comment>
<keyword evidence="9 10" id="KW-0131">Cell cycle</keyword>
<dbReference type="NCBIfam" id="TIGR02796">
    <property type="entry name" value="tolQ"/>
    <property type="match status" value="1"/>
</dbReference>
<sequence length="252" mass="27851">MNVATDMSLWGLVMQASLLVQLVMLALLLASVASWVVIFSKRRLLKETQKEMEWFEDRFWSGGNLKDIYAETQQYSDTPQGMPALFKAGYEELKRQRNQGLAQPQEIVPSVQRAMRVVLSRELERLERGLAMLATVGSISPYVGLFGTVWGIMSAFIALGNVKQASLAMVAPGIAEALIATAMGLFAAIPAVVAYNFFSNRVDFIENRFQTFMEEMAGIVERGMSAATPAPQPRAARPRPANPEPPRTPPEL</sequence>
<keyword evidence="7 10" id="KW-1133">Transmembrane helix</keyword>
<dbReference type="PANTHER" id="PTHR30625:SF3">
    <property type="entry name" value="TOL-PAL SYSTEM PROTEIN TOLQ"/>
    <property type="match status" value="1"/>
</dbReference>
<reference evidence="14" key="1">
    <citation type="journal article" date="2019" name="Int. J. Syst. Evol. Microbiol.">
        <title>The Global Catalogue of Microorganisms (GCM) 10K type strain sequencing project: providing services to taxonomists for standard genome sequencing and annotation.</title>
        <authorList>
            <consortium name="The Broad Institute Genomics Platform"/>
            <consortium name="The Broad Institute Genome Sequencing Center for Infectious Disease"/>
            <person name="Wu L."/>
            <person name="Ma J."/>
        </authorList>
    </citation>
    <scope>NUCLEOTIDE SEQUENCE [LARGE SCALE GENOMIC DNA]</scope>
    <source>
        <strain evidence="14">KCTC 52640</strain>
    </source>
</reference>
<feature type="compositionally biased region" description="Low complexity" evidence="11">
    <location>
        <begin position="226"/>
        <end position="239"/>
    </location>
</feature>
<comment type="function">
    <text evidence="10">Part of the Tol-Pal system, which plays a role in outer membrane invagination during cell division and is important for maintaining outer membrane integrity.</text>
</comment>
<evidence type="ECO:0000256" key="11">
    <source>
        <dbReference type="SAM" id="MobiDB-lite"/>
    </source>
</evidence>
<evidence type="ECO:0000256" key="3">
    <source>
        <dbReference type="ARBA" id="ARBA00022475"/>
    </source>
</evidence>
<evidence type="ECO:0000313" key="13">
    <source>
        <dbReference type="EMBL" id="MFC3105387.1"/>
    </source>
</evidence>
<evidence type="ECO:0000256" key="4">
    <source>
        <dbReference type="ARBA" id="ARBA00022519"/>
    </source>
</evidence>
<gene>
    <name evidence="10 13" type="primary">tolQ</name>
    <name evidence="13" type="ORF">ACFOSU_16045</name>
</gene>
<feature type="compositionally biased region" description="Pro residues" evidence="11">
    <location>
        <begin position="240"/>
        <end position="252"/>
    </location>
</feature>
<evidence type="ECO:0000256" key="5">
    <source>
        <dbReference type="ARBA" id="ARBA00022618"/>
    </source>
</evidence>
<dbReference type="Proteomes" id="UP001595462">
    <property type="component" value="Unassembled WGS sequence"/>
</dbReference>
<feature type="region of interest" description="Disordered" evidence="11">
    <location>
        <begin position="224"/>
        <end position="252"/>
    </location>
</feature>
<keyword evidence="5 10" id="KW-0132">Cell division</keyword>
<proteinExistence type="inferred from homology"/>